<evidence type="ECO:0008006" key="3">
    <source>
        <dbReference type="Google" id="ProtNLM"/>
    </source>
</evidence>
<proteinExistence type="predicted"/>
<sequence length="328" mass="35721">MRSLSIAHRASLPHVQAASARWIAGALALTALVWLAALAGLLALADRVHDDVPVLLAVKLPLLASRPELIFAGESRTVYQVDPDLAAQLIGKPKGAAVNIAYDAGEPLALLAAMRRAPDRFQRAQVVVSVAPFLFNEGVRSAAVYPLDVAARLGVADQMRSFLPLRVGTLIRFIREAFAARLAADQRVADLAPPPAAHGLKIIDRTQPDDRWPDEIGSNAHYAGWDLSGPKARFEIGALCDMVALTRKLTVVVPPWAPRYDRAHDPSWRDKDDQYVNLVAEAGRRCGFDVLNIQSVPGLAQANYADEMHVNASGIPIYTRYLVSRLKR</sequence>
<reference evidence="1 2" key="1">
    <citation type="submission" date="2016-11" db="EMBL/GenBank/DDBJ databases">
        <authorList>
            <person name="Jaros S."/>
            <person name="Januszkiewicz K."/>
            <person name="Wedrychowicz H."/>
        </authorList>
    </citation>
    <scope>NUCLEOTIDE SEQUENCE [LARGE SCALE GENOMIC DNA]</scope>
    <source>
        <strain evidence="1 2">GAS138</strain>
    </source>
</reference>
<dbReference type="Proteomes" id="UP000189796">
    <property type="component" value="Chromosome I"/>
</dbReference>
<dbReference type="EMBL" id="LT670817">
    <property type="protein sequence ID" value="SHH89560.1"/>
    <property type="molecule type" value="Genomic_DNA"/>
</dbReference>
<gene>
    <name evidence="1" type="ORF">SAMN05443248_6721</name>
</gene>
<dbReference type="OrthoDB" id="8210760at2"/>
<evidence type="ECO:0000313" key="1">
    <source>
        <dbReference type="EMBL" id="SHH89560.1"/>
    </source>
</evidence>
<evidence type="ECO:0000313" key="2">
    <source>
        <dbReference type="Proteomes" id="UP000189796"/>
    </source>
</evidence>
<dbReference type="AlphaFoldDB" id="A0A1M5WPS7"/>
<organism evidence="1 2">
    <name type="scientific">Bradyrhizobium erythrophlei</name>
    <dbReference type="NCBI Taxonomy" id="1437360"/>
    <lineage>
        <taxon>Bacteria</taxon>
        <taxon>Pseudomonadati</taxon>
        <taxon>Pseudomonadota</taxon>
        <taxon>Alphaproteobacteria</taxon>
        <taxon>Hyphomicrobiales</taxon>
        <taxon>Nitrobacteraceae</taxon>
        <taxon>Bradyrhizobium</taxon>
    </lineage>
</organism>
<protein>
    <recommendedName>
        <fullName evidence="3">GDSL-like Lipase/Acylhydrolase family protein</fullName>
    </recommendedName>
</protein>
<dbReference type="RefSeq" id="WP_154072633.1">
    <property type="nucleotide sequence ID" value="NZ_LT670817.1"/>
</dbReference>
<name>A0A1M5WPS7_9BRAD</name>
<accession>A0A1M5WPS7</accession>